<evidence type="ECO:0000256" key="4">
    <source>
        <dbReference type="SAM" id="MobiDB-lite"/>
    </source>
</evidence>
<dbReference type="PANTHER" id="PTHR12734:SF0">
    <property type="entry name" value="18S RRNA (GUANINE-N(7))-METHYLTRANSFERASE-RELATED"/>
    <property type="match status" value="1"/>
</dbReference>
<sequence>MFYNEEEAQKYTRNTRIMDVQSQCSVRALELLALPPDQPSILLDLGCGSGLSGEAITEQGHFWVGLDISQAMLAFQMLPLNAVLRETCCSVTWATECPSAPPCSTGPLNTTFNLWIVNSRGSRAVFQFYPESDQQVSLIVKQATKAGFTGGVVVDYPNSTKAKKLYLVLMCGGSAPLPQGLQDEGVPEAAYNRRLQLKKGVRTTAAIREKIRQKKERRMKQGKQVHRDSKYTGRPRSSRF</sequence>
<dbReference type="GO" id="GO:0016435">
    <property type="term" value="F:rRNA (guanine) methyltransferase activity"/>
    <property type="evidence" value="ECO:0007669"/>
    <property type="project" value="InterPro"/>
</dbReference>
<dbReference type="InterPro" id="IPR022238">
    <property type="entry name" value="Bud23_C"/>
</dbReference>
<dbReference type="Proteomes" id="UP000711488">
    <property type="component" value="Unassembled WGS sequence"/>
</dbReference>
<dbReference type="GO" id="GO:0005730">
    <property type="term" value="C:nucleolus"/>
    <property type="evidence" value="ECO:0007669"/>
    <property type="project" value="TreeGrafter"/>
</dbReference>
<feature type="compositionally biased region" description="Basic residues" evidence="4">
    <location>
        <begin position="213"/>
        <end position="224"/>
    </location>
</feature>
<evidence type="ECO:0000256" key="3">
    <source>
        <dbReference type="ARBA" id="ARBA00022691"/>
    </source>
</evidence>
<name>A0A6A0H8D2_HYAAZ</name>
<dbReference type="InterPro" id="IPR039769">
    <property type="entry name" value="Bud23-like"/>
</dbReference>
<dbReference type="Gene3D" id="3.40.50.150">
    <property type="entry name" value="Vaccinia Virus protein VP39"/>
    <property type="match status" value="2"/>
</dbReference>
<reference evidence="6" key="3">
    <citation type="submission" date="2019-06" db="EMBL/GenBank/DDBJ databases">
        <authorList>
            <person name="Poynton C."/>
            <person name="Hasenbein S."/>
            <person name="Benoit J.B."/>
            <person name="Sepulveda M.S."/>
            <person name="Poelchau M.F."/>
            <person name="Murali S.C."/>
            <person name="Chen S."/>
            <person name="Glastad K.M."/>
            <person name="Werren J.H."/>
            <person name="Vineis J.H."/>
            <person name="Bowen J.L."/>
            <person name="Friedrich M."/>
            <person name="Jones J."/>
            <person name="Robertson H.M."/>
            <person name="Feyereisen R."/>
            <person name="Mechler-Hickson A."/>
            <person name="Mathers N."/>
            <person name="Lee C.E."/>
            <person name="Colbourne J.K."/>
            <person name="Biales A."/>
            <person name="Johnston J.S."/>
            <person name="Wellborn G.A."/>
            <person name="Rosendale A.J."/>
            <person name="Cridge A.G."/>
            <person name="Munoz-Torres M.C."/>
            <person name="Bain P.A."/>
            <person name="Manny A.R."/>
            <person name="Major K.M."/>
            <person name="Lambert F.N."/>
            <person name="Vulpe C.D."/>
            <person name="Tuck P."/>
            <person name="Blalock B.J."/>
            <person name="Lin Y.-Y."/>
            <person name="Smith M.E."/>
            <person name="Ochoa-Acuna H."/>
            <person name="Chen M.-J.M."/>
            <person name="Childers C.P."/>
            <person name="Qu J."/>
            <person name="Dugan S."/>
            <person name="Lee S.L."/>
            <person name="Chao H."/>
            <person name="Dinh H."/>
            <person name="Han Y."/>
            <person name="Doddapaneni H."/>
            <person name="Worley K.C."/>
            <person name="Muzny D.M."/>
            <person name="Gibbs R.A."/>
            <person name="Richards S."/>
        </authorList>
    </citation>
    <scope>NUCLEOTIDE SEQUENCE</scope>
    <source>
        <strain evidence="6">HAZT.00-mixed</strain>
        <tissue evidence="6">Whole organism</tissue>
    </source>
</reference>
<accession>A0A6A0H8D2</accession>
<keyword evidence="3" id="KW-0949">S-adenosyl-L-methionine</keyword>
<dbReference type="PANTHER" id="PTHR12734">
    <property type="entry name" value="METHYLTRANSFERASE-RELATED"/>
    <property type="match status" value="1"/>
</dbReference>
<keyword evidence="1" id="KW-0489">Methyltransferase</keyword>
<comment type="caution">
    <text evidence="6">The sequence shown here is derived from an EMBL/GenBank/DDBJ whole genome shotgun (WGS) entry which is preliminary data.</text>
</comment>
<dbReference type="SUPFAM" id="SSF53335">
    <property type="entry name" value="S-adenosyl-L-methionine-dependent methyltransferases"/>
    <property type="match status" value="1"/>
</dbReference>
<reference evidence="6" key="1">
    <citation type="submission" date="2014-08" db="EMBL/GenBank/DDBJ databases">
        <authorList>
            <person name="Murali S."/>
            <person name="Richards S."/>
            <person name="Bandaranaike D."/>
            <person name="Bellair M."/>
            <person name="Blankenburg K."/>
            <person name="Chao H."/>
            <person name="Dinh H."/>
            <person name="Doddapaneni H."/>
            <person name="Dugan-Rocha S."/>
            <person name="Elkadiri S."/>
            <person name="Gnanaolivu R."/>
            <person name="Hughes D."/>
            <person name="Lee S."/>
            <person name="Li M."/>
            <person name="Ming W."/>
            <person name="Munidasa M."/>
            <person name="Muniz J."/>
            <person name="Nguyen L."/>
            <person name="Osuji N."/>
            <person name="Pu L.-L."/>
            <person name="Puazo M."/>
            <person name="Skinner E."/>
            <person name="Qu C."/>
            <person name="Quiroz J."/>
            <person name="Raj R."/>
            <person name="Weissenberger G."/>
            <person name="Xin Y."/>
            <person name="Zou X."/>
            <person name="Han Y."/>
            <person name="Worley K."/>
            <person name="Muzny D."/>
            <person name="Gibbs R."/>
        </authorList>
    </citation>
    <scope>NUCLEOTIDE SEQUENCE</scope>
    <source>
        <strain evidence="6">HAZT.00-mixed</strain>
        <tissue evidence="6">Whole organism</tissue>
    </source>
</reference>
<proteinExistence type="predicted"/>
<feature type="domain" description="18S rRNA (guanine(1575)-N(7))-methyltransferase Bud23 C-terminal" evidence="5">
    <location>
        <begin position="169"/>
        <end position="237"/>
    </location>
</feature>
<dbReference type="EMBL" id="JQDR03005073">
    <property type="protein sequence ID" value="KAA0201749.1"/>
    <property type="molecule type" value="Genomic_DNA"/>
</dbReference>
<feature type="region of interest" description="Disordered" evidence="4">
    <location>
        <begin position="213"/>
        <end position="240"/>
    </location>
</feature>
<evidence type="ECO:0000256" key="2">
    <source>
        <dbReference type="ARBA" id="ARBA00022679"/>
    </source>
</evidence>
<keyword evidence="2" id="KW-0808">Transferase</keyword>
<reference evidence="6" key="2">
    <citation type="journal article" date="2018" name="Environ. Sci. Technol.">
        <title>The Toxicogenome of Hyalella azteca: A Model for Sediment Ecotoxicology and Evolutionary Toxicology.</title>
        <authorList>
            <person name="Poynton H.C."/>
            <person name="Hasenbein S."/>
            <person name="Benoit J.B."/>
            <person name="Sepulveda M.S."/>
            <person name="Poelchau M.F."/>
            <person name="Hughes D.S.T."/>
            <person name="Murali S.C."/>
            <person name="Chen S."/>
            <person name="Glastad K.M."/>
            <person name="Goodisman M.A.D."/>
            <person name="Werren J.H."/>
            <person name="Vineis J.H."/>
            <person name="Bowen J.L."/>
            <person name="Friedrich M."/>
            <person name="Jones J."/>
            <person name="Robertson H.M."/>
            <person name="Feyereisen R."/>
            <person name="Mechler-Hickson A."/>
            <person name="Mathers N."/>
            <person name="Lee C.E."/>
            <person name="Colbourne J.K."/>
            <person name="Biales A."/>
            <person name="Johnston J.S."/>
            <person name="Wellborn G.A."/>
            <person name="Rosendale A.J."/>
            <person name="Cridge A.G."/>
            <person name="Munoz-Torres M.C."/>
            <person name="Bain P.A."/>
            <person name="Manny A.R."/>
            <person name="Major K.M."/>
            <person name="Lambert F.N."/>
            <person name="Vulpe C.D."/>
            <person name="Tuck P."/>
            <person name="Blalock B.J."/>
            <person name="Lin Y.Y."/>
            <person name="Smith M.E."/>
            <person name="Ochoa-Acuna H."/>
            <person name="Chen M.M."/>
            <person name="Childers C.P."/>
            <person name="Qu J."/>
            <person name="Dugan S."/>
            <person name="Lee S.L."/>
            <person name="Chao H."/>
            <person name="Dinh H."/>
            <person name="Han Y."/>
            <person name="Doddapaneni H."/>
            <person name="Worley K.C."/>
            <person name="Muzny D.M."/>
            <person name="Gibbs R.A."/>
            <person name="Richards S."/>
        </authorList>
    </citation>
    <scope>NUCLEOTIDE SEQUENCE</scope>
    <source>
        <strain evidence="6">HAZT.00-mixed</strain>
        <tissue evidence="6">Whole organism</tissue>
    </source>
</reference>
<evidence type="ECO:0000259" key="5">
    <source>
        <dbReference type="Pfam" id="PF12589"/>
    </source>
</evidence>
<dbReference type="AlphaFoldDB" id="A0A6A0H8D2"/>
<organism evidence="6">
    <name type="scientific">Hyalella azteca</name>
    <name type="common">Amphipod</name>
    <dbReference type="NCBI Taxonomy" id="294128"/>
    <lineage>
        <taxon>Eukaryota</taxon>
        <taxon>Metazoa</taxon>
        <taxon>Ecdysozoa</taxon>
        <taxon>Arthropoda</taxon>
        <taxon>Crustacea</taxon>
        <taxon>Multicrustacea</taxon>
        <taxon>Malacostraca</taxon>
        <taxon>Eumalacostraca</taxon>
        <taxon>Peracarida</taxon>
        <taxon>Amphipoda</taxon>
        <taxon>Senticaudata</taxon>
        <taxon>Talitrida</taxon>
        <taxon>Talitroidea</taxon>
        <taxon>Hyalellidae</taxon>
        <taxon>Hyalella</taxon>
    </lineage>
</organism>
<dbReference type="Pfam" id="PF12589">
    <property type="entry name" value="WBS_methylT"/>
    <property type="match status" value="1"/>
</dbReference>
<dbReference type="GO" id="GO:0070476">
    <property type="term" value="P:rRNA (guanine-N7)-methylation"/>
    <property type="evidence" value="ECO:0007669"/>
    <property type="project" value="InterPro"/>
</dbReference>
<dbReference type="CDD" id="cd02440">
    <property type="entry name" value="AdoMet_MTases"/>
    <property type="match status" value="1"/>
</dbReference>
<protein>
    <recommendedName>
        <fullName evidence="5">18S rRNA (guanine(1575)-N(7))-methyltransferase Bud23 C-terminal domain-containing protein</fullName>
    </recommendedName>
</protein>
<evidence type="ECO:0000256" key="1">
    <source>
        <dbReference type="ARBA" id="ARBA00022603"/>
    </source>
</evidence>
<evidence type="ECO:0000313" key="6">
    <source>
        <dbReference type="EMBL" id="KAA0201749.1"/>
    </source>
</evidence>
<gene>
    <name evidence="6" type="ORF">HAZT_HAZT008872</name>
</gene>
<dbReference type="InterPro" id="IPR029063">
    <property type="entry name" value="SAM-dependent_MTases_sf"/>
</dbReference>